<sequence length="96" mass="11035">MISLLSPHFQEQTVTRGDLVIASTALGFTVGFGWLTTWKAIKQTSQIYKRHGRRVFRNAYVIMIWGELLLRVLLFDPHNMGPSGTNFNRIHPREPP</sequence>
<accession>A0A8H4XFH7</accession>
<keyword evidence="1" id="KW-0812">Transmembrane</keyword>
<feature type="transmembrane region" description="Helical" evidence="1">
    <location>
        <begin position="20"/>
        <end position="38"/>
    </location>
</feature>
<feature type="transmembrane region" description="Helical" evidence="1">
    <location>
        <begin position="59"/>
        <end position="75"/>
    </location>
</feature>
<keyword evidence="1" id="KW-1133">Transmembrane helix</keyword>
<evidence type="ECO:0000313" key="2">
    <source>
        <dbReference type="EMBL" id="KAF4972301.1"/>
    </source>
</evidence>
<organism evidence="2 3">
    <name type="scientific">Fusarium sarcochroum</name>
    <dbReference type="NCBI Taxonomy" id="1208366"/>
    <lineage>
        <taxon>Eukaryota</taxon>
        <taxon>Fungi</taxon>
        <taxon>Dikarya</taxon>
        <taxon>Ascomycota</taxon>
        <taxon>Pezizomycotina</taxon>
        <taxon>Sordariomycetes</taxon>
        <taxon>Hypocreomycetidae</taxon>
        <taxon>Hypocreales</taxon>
        <taxon>Nectriaceae</taxon>
        <taxon>Fusarium</taxon>
        <taxon>Fusarium lateritium species complex</taxon>
    </lineage>
</organism>
<evidence type="ECO:0000313" key="3">
    <source>
        <dbReference type="Proteomes" id="UP000622797"/>
    </source>
</evidence>
<dbReference type="OrthoDB" id="3205825at2759"/>
<protein>
    <submittedName>
        <fullName evidence="2">Uncharacterized protein</fullName>
    </submittedName>
</protein>
<reference evidence="2" key="1">
    <citation type="journal article" date="2020" name="BMC Genomics">
        <title>Correction to: Identification and distribution of gene clusters required for synthesis of sphingolipid metabolism inhibitors in diverse species of the filamentous fungus Fusarium.</title>
        <authorList>
            <person name="Kim H.S."/>
            <person name="Lohmar J.M."/>
            <person name="Busman M."/>
            <person name="Brown D.W."/>
            <person name="Naumann T.A."/>
            <person name="Divon H.H."/>
            <person name="Lysoe E."/>
            <person name="Uhlig S."/>
            <person name="Proctor R.H."/>
        </authorList>
    </citation>
    <scope>NUCLEOTIDE SEQUENCE</scope>
    <source>
        <strain evidence="2">NRRL 20472</strain>
    </source>
</reference>
<dbReference type="Proteomes" id="UP000622797">
    <property type="component" value="Unassembled WGS sequence"/>
</dbReference>
<proteinExistence type="predicted"/>
<name>A0A8H4XFH7_9HYPO</name>
<dbReference type="EMBL" id="JABEXW010000061">
    <property type="protein sequence ID" value="KAF4972301.1"/>
    <property type="molecule type" value="Genomic_DNA"/>
</dbReference>
<evidence type="ECO:0000256" key="1">
    <source>
        <dbReference type="SAM" id="Phobius"/>
    </source>
</evidence>
<keyword evidence="1" id="KW-0472">Membrane</keyword>
<gene>
    <name evidence="2" type="ORF">FSARC_1080</name>
</gene>
<comment type="caution">
    <text evidence="2">The sequence shown here is derived from an EMBL/GenBank/DDBJ whole genome shotgun (WGS) entry which is preliminary data.</text>
</comment>
<reference evidence="2" key="2">
    <citation type="submission" date="2020-05" db="EMBL/GenBank/DDBJ databases">
        <authorList>
            <person name="Kim H.-S."/>
            <person name="Proctor R.H."/>
            <person name="Brown D.W."/>
        </authorList>
    </citation>
    <scope>NUCLEOTIDE SEQUENCE</scope>
    <source>
        <strain evidence="2">NRRL 20472</strain>
    </source>
</reference>
<keyword evidence="3" id="KW-1185">Reference proteome</keyword>
<dbReference type="AlphaFoldDB" id="A0A8H4XFH7"/>